<keyword evidence="1" id="KW-0472">Membrane</keyword>
<reference evidence="2" key="1">
    <citation type="journal article" date="2020" name="Nature">
        <title>Giant virus diversity and host interactions through global metagenomics.</title>
        <authorList>
            <person name="Schulz F."/>
            <person name="Roux S."/>
            <person name="Paez-Espino D."/>
            <person name="Jungbluth S."/>
            <person name="Walsh D.A."/>
            <person name="Denef V.J."/>
            <person name="McMahon K.D."/>
            <person name="Konstantinidis K.T."/>
            <person name="Eloe-Fadrosh E.A."/>
            <person name="Kyrpides N.C."/>
            <person name="Woyke T."/>
        </authorList>
    </citation>
    <scope>NUCLEOTIDE SEQUENCE</scope>
    <source>
        <strain evidence="2">GVMAG-M-3300009182-67</strain>
    </source>
</reference>
<evidence type="ECO:0000256" key="1">
    <source>
        <dbReference type="SAM" id="Phobius"/>
    </source>
</evidence>
<accession>A0A6C0AYN7</accession>
<feature type="transmembrane region" description="Helical" evidence="1">
    <location>
        <begin position="12"/>
        <end position="31"/>
    </location>
</feature>
<keyword evidence="1" id="KW-0812">Transmembrane</keyword>
<keyword evidence="1" id="KW-1133">Transmembrane helix</keyword>
<dbReference type="AlphaFoldDB" id="A0A6C0AYN7"/>
<evidence type="ECO:0000313" key="2">
    <source>
        <dbReference type="EMBL" id="QHS84920.1"/>
    </source>
</evidence>
<sequence length="52" mass="5951">MRKNNFGEAIGTITSFIYLIILIAIISFMIYNAKNEVLIFQFDPTSLNLPLK</sequence>
<protein>
    <submittedName>
        <fullName evidence="2">Uncharacterized protein</fullName>
    </submittedName>
</protein>
<proteinExistence type="predicted"/>
<dbReference type="EMBL" id="MN739039">
    <property type="protein sequence ID" value="QHS84920.1"/>
    <property type="molecule type" value="Genomic_DNA"/>
</dbReference>
<organism evidence="2">
    <name type="scientific">viral metagenome</name>
    <dbReference type="NCBI Taxonomy" id="1070528"/>
    <lineage>
        <taxon>unclassified sequences</taxon>
        <taxon>metagenomes</taxon>
        <taxon>organismal metagenomes</taxon>
    </lineage>
</organism>
<name>A0A6C0AYN7_9ZZZZ</name>